<feature type="signal peptide" evidence="9">
    <location>
        <begin position="1"/>
        <end position="19"/>
    </location>
</feature>
<evidence type="ECO:0000256" key="9">
    <source>
        <dbReference type="SAM" id="SignalP"/>
    </source>
</evidence>
<dbReference type="InterPro" id="IPR001811">
    <property type="entry name" value="Chemokine_IL8-like_dom"/>
</dbReference>
<dbReference type="InterPro" id="IPR036048">
    <property type="entry name" value="Interleukin_8-like_sf"/>
</dbReference>
<dbReference type="PANTHER" id="PTHR12015">
    <property type="entry name" value="SMALL INDUCIBLE CYTOKINE A"/>
    <property type="match status" value="1"/>
</dbReference>
<evidence type="ECO:0000256" key="7">
    <source>
        <dbReference type="ARBA" id="ARBA00023157"/>
    </source>
</evidence>
<evidence type="ECO:0000256" key="8">
    <source>
        <dbReference type="ARBA" id="ARBA00023198"/>
    </source>
</evidence>
<dbReference type="RefSeq" id="XP_005361590.1">
    <property type="nucleotide sequence ID" value="XM_005361533.2"/>
</dbReference>
<comment type="similarity">
    <text evidence="2">Belongs to the intercrine beta (chemokine CC) family.</text>
</comment>
<evidence type="ECO:0000259" key="10">
    <source>
        <dbReference type="SMART" id="SM00199"/>
    </source>
</evidence>
<keyword evidence="3" id="KW-0145">Chemotaxis</keyword>
<dbReference type="Proteomes" id="UP000694915">
    <property type="component" value="Linkage group LG4"/>
</dbReference>
<feature type="chain" id="PRO_5047001043" evidence="9">
    <location>
        <begin position="20"/>
        <end position="100"/>
    </location>
</feature>
<organism evidence="11 12">
    <name type="scientific">Microtus ochrogaster</name>
    <name type="common">Prairie vole</name>
    <dbReference type="NCBI Taxonomy" id="79684"/>
    <lineage>
        <taxon>Eukaryota</taxon>
        <taxon>Metazoa</taxon>
        <taxon>Chordata</taxon>
        <taxon>Craniata</taxon>
        <taxon>Vertebrata</taxon>
        <taxon>Euteleostomi</taxon>
        <taxon>Mammalia</taxon>
        <taxon>Eutheria</taxon>
        <taxon>Euarchontoglires</taxon>
        <taxon>Glires</taxon>
        <taxon>Rodentia</taxon>
        <taxon>Myomorpha</taxon>
        <taxon>Muroidea</taxon>
        <taxon>Cricetidae</taxon>
        <taxon>Arvicolinae</taxon>
        <taxon>Microtus</taxon>
    </lineage>
</organism>
<keyword evidence="11" id="KW-1185">Reference proteome</keyword>
<keyword evidence="7" id="KW-1015">Disulfide bond</keyword>
<evidence type="ECO:0000313" key="12">
    <source>
        <dbReference type="RefSeq" id="XP_005361590.1"/>
    </source>
</evidence>
<evidence type="ECO:0000256" key="2">
    <source>
        <dbReference type="ARBA" id="ARBA00010868"/>
    </source>
</evidence>
<dbReference type="CDD" id="cd01119">
    <property type="entry name" value="Chemokine_CC_DCCL"/>
    <property type="match status" value="1"/>
</dbReference>
<evidence type="ECO:0000256" key="4">
    <source>
        <dbReference type="ARBA" id="ARBA00022514"/>
    </source>
</evidence>
<feature type="domain" description="Chemokine interleukin-8-like" evidence="10">
    <location>
        <begin position="30"/>
        <end position="90"/>
    </location>
</feature>
<keyword evidence="8" id="KW-0395">Inflammatory response</keyword>
<dbReference type="Pfam" id="PF00048">
    <property type="entry name" value="IL8"/>
    <property type="match status" value="1"/>
</dbReference>
<name>A0ABM0L9A5_MICOH</name>
<dbReference type="GeneID" id="101995474"/>
<dbReference type="PANTHER" id="PTHR12015:SF108">
    <property type="entry name" value="C-C MOTIF CHEMOKINE 20"/>
    <property type="match status" value="1"/>
</dbReference>
<keyword evidence="6 9" id="KW-0732">Signal</keyword>
<evidence type="ECO:0000256" key="1">
    <source>
        <dbReference type="ARBA" id="ARBA00004613"/>
    </source>
</evidence>
<comment type="subcellular location">
    <subcellularLocation>
        <location evidence="1">Secreted</location>
    </subcellularLocation>
</comment>
<keyword evidence="5" id="KW-0964">Secreted</keyword>
<dbReference type="InterPro" id="IPR039809">
    <property type="entry name" value="Chemokine_b/g/d"/>
</dbReference>
<evidence type="ECO:0000313" key="11">
    <source>
        <dbReference type="Proteomes" id="UP000694915"/>
    </source>
</evidence>
<sequence length="100" mass="11406">MSCTGKSLLFIFVASIVLAHFCSQSEAASNFDCCLRYTKHIYPSKIFVRFTKQLADEACDIDAIILYTKRKGSVCADPKQDWVKKTMRYLSLKAKNKKKV</sequence>
<dbReference type="SMART" id="SM00199">
    <property type="entry name" value="SCY"/>
    <property type="match status" value="1"/>
</dbReference>
<proteinExistence type="inferred from homology"/>
<evidence type="ECO:0000256" key="6">
    <source>
        <dbReference type="ARBA" id="ARBA00022729"/>
    </source>
</evidence>
<evidence type="ECO:0000256" key="5">
    <source>
        <dbReference type="ARBA" id="ARBA00022525"/>
    </source>
</evidence>
<dbReference type="InterPro" id="IPR034133">
    <property type="entry name" value="Chemokine_CC_DCCL"/>
</dbReference>
<dbReference type="SUPFAM" id="SSF54117">
    <property type="entry name" value="Interleukin 8-like chemokines"/>
    <property type="match status" value="1"/>
</dbReference>
<accession>A0ABM0L9A5</accession>
<gene>
    <name evidence="12" type="primary">Ccl20</name>
</gene>
<reference evidence="12" key="1">
    <citation type="submission" date="2025-08" db="UniProtKB">
        <authorList>
            <consortium name="RefSeq"/>
        </authorList>
    </citation>
    <scope>IDENTIFICATION</scope>
</reference>
<keyword evidence="4" id="KW-0202">Cytokine</keyword>
<dbReference type="Gene3D" id="2.40.50.40">
    <property type="match status" value="1"/>
</dbReference>
<protein>
    <submittedName>
        <fullName evidence="12">C-C motif chemokine 20</fullName>
    </submittedName>
</protein>
<evidence type="ECO:0000256" key="3">
    <source>
        <dbReference type="ARBA" id="ARBA00022500"/>
    </source>
</evidence>